<reference evidence="3 4" key="1">
    <citation type="submission" date="2016-04" db="EMBL/GenBank/DDBJ databases">
        <title>A degradative enzymes factory behind the ericoid mycorrhizal symbiosis.</title>
        <authorList>
            <consortium name="DOE Joint Genome Institute"/>
            <person name="Martino E."/>
            <person name="Morin E."/>
            <person name="Grelet G."/>
            <person name="Kuo A."/>
            <person name="Kohler A."/>
            <person name="Daghino S."/>
            <person name="Barry K."/>
            <person name="Choi C."/>
            <person name="Cichocki N."/>
            <person name="Clum A."/>
            <person name="Copeland A."/>
            <person name="Hainaut M."/>
            <person name="Haridas S."/>
            <person name="Labutti K."/>
            <person name="Lindquist E."/>
            <person name="Lipzen A."/>
            <person name="Khouja H.-R."/>
            <person name="Murat C."/>
            <person name="Ohm R."/>
            <person name="Olson A."/>
            <person name="Spatafora J."/>
            <person name="Veneault-Fourrey C."/>
            <person name="Henrissat B."/>
            <person name="Grigoriev I."/>
            <person name="Martin F."/>
            <person name="Perotto S."/>
        </authorList>
    </citation>
    <scope>NUCLEOTIDE SEQUENCE [LARGE SCALE GENOMIC DNA]</scope>
    <source>
        <strain evidence="3 4">F</strain>
    </source>
</reference>
<feature type="region of interest" description="Disordered" evidence="2">
    <location>
        <begin position="535"/>
        <end position="554"/>
    </location>
</feature>
<evidence type="ECO:0000256" key="1">
    <source>
        <dbReference type="ARBA" id="ARBA00023242"/>
    </source>
</evidence>
<dbReference type="PANTHER" id="PTHR35392">
    <property type="entry name" value="ZN(II)2CYS6 TRANSCRIPTION FACTOR (EUROFUNG)-RELATED-RELATED"/>
    <property type="match status" value="1"/>
</dbReference>
<protein>
    <recommendedName>
        <fullName evidence="5">Zn(2)-C6 fungal-type domain-containing protein</fullName>
    </recommendedName>
</protein>
<gene>
    <name evidence="3" type="ORF">L207DRAFT_640698</name>
</gene>
<dbReference type="InterPro" id="IPR052973">
    <property type="entry name" value="Fungal_sec-metab_reg_TF"/>
</dbReference>
<dbReference type="CDD" id="cd00067">
    <property type="entry name" value="GAL4"/>
    <property type="match status" value="1"/>
</dbReference>
<dbReference type="AlphaFoldDB" id="A0A2J6R096"/>
<dbReference type="GO" id="GO:0008270">
    <property type="term" value="F:zinc ion binding"/>
    <property type="evidence" value="ECO:0007669"/>
    <property type="project" value="InterPro"/>
</dbReference>
<name>A0A2J6R096_HYAVF</name>
<feature type="compositionally biased region" description="Basic and acidic residues" evidence="2">
    <location>
        <begin position="537"/>
        <end position="548"/>
    </location>
</feature>
<organism evidence="3 4">
    <name type="scientific">Hyaloscypha variabilis (strain UAMH 11265 / GT02V1 / F)</name>
    <name type="common">Meliniomyces variabilis</name>
    <dbReference type="NCBI Taxonomy" id="1149755"/>
    <lineage>
        <taxon>Eukaryota</taxon>
        <taxon>Fungi</taxon>
        <taxon>Dikarya</taxon>
        <taxon>Ascomycota</taxon>
        <taxon>Pezizomycotina</taxon>
        <taxon>Leotiomycetes</taxon>
        <taxon>Helotiales</taxon>
        <taxon>Hyaloscyphaceae</taxon>
        <taxon>Hyaloscypha</taxon>
        <taxon>Hyaloscypha variabilis</taxon>
    </lineage>
</organism>
<keyword evidence="1" id="KW-0539">Nucleus</keyword>
<dbReference type="Proteomes" id="UP000235786">
    <property type="component" value="Unassembled WGS sequence"/>
</dbReference>
<feature type="compositionally biased region" description="Basic and acidic residues" evidence="2">
    <location>
        <begin position="364"/>
        <end position="379"/>
    </location>
</feature>
<evidence type="ECO:0008006" key="5">
    <source>
        <dbReference type="Google" id="ProtNLM"/>
    </source>
</evidence>
<dbReference type="OrthoDB" id="5426982at2759"/>
<dbReference type="EMBL" id="KZ613961">
    <property type="protein sequence ID" value="PMD31923.1"/>
    <property type="molecule type" value="Genomic_DNA"/>
</dbReference>
<dbReference type="GO" id="GO:0000981">
    <property type="term" value="F:DNA-binding transcription factor activity, RNA polymerase II-specific"/>
    <property type="evidence" value="ECO:0007669"/>
    <property type="project" value="InterPro"/>
</dbReference>
<evidence type="ECO:0000256" key="2">
    <source>
        <dbReference type="SAM" id="MobiDB-lite"/>
    </source>
</evidence>
<keyword evidence="4" id="KW-1185">Reference proteome</keyword>
<feature type="region of interest" description="Disordered" evidence="2">
    <location>
        <begin position="327"/>
        <end position="379"/>
    </location>
</feature>
<proteinExistence type="predicted"/>
<evidence type="ECO:0000313" key="4">
    <source>
        <dbReference type="Proteomes" id="UP000235786"/>
    </source>
</evidence>
<dbReference type="InterPro" id="IPR001138">
    <property type="entry name" value="Zn2Cys6_DnaBD"/>
</dbReference>
<feature type="compositionally biased region" description="Acidic residues" evidence="2">
    <location>
        <begin position="327"/>
        <end position="342"/>
    </location>
</feature>
<dbReference type="PANTHER" id="PTHR35392:SF2">
    <property type="entry name" value="ZN(II)2CYS6 TRANSCRIPTION FACTOR (EUROFUNG)"/>
    <property type="match status" value="1"/>
</dbReference>
<sequence>MQSSTKASADKAPSRFLNTFRVSKNTDVGRKRARFGPQRRQEVKAVRHRRACLRCSLLKIKCSNDDRCTTCAQLVSALHTHEKQVLGFSGCIRTRLSEVSIFELYLPSSGTHSTIMEQSKSLALAAISLTFASEVTWDLEVLVNDVLTWLNGPSISNISKVGILSSPKLSELLDSSLGKLVAPNFQRMIYATSLAYTNPVEPPLPTEVIHNIGCIAGHELLKSLDEDLKPQSLKECSVNDIRALFLLAFGTIIAVGYCQPMKNDATPFSSDNARDMQSHLCQILAHYMVYLGSRLGLPITRGVDQFILEAAPLMWHKKGIFDWITPEDSDGSEDIDENDGESFVDSGSGVEGTILSDVQSSPHAPEERRVPENSYNDEKPIPVYGLDVSQNWWTNPTGLHTLLVPEESISLSTERDVPETMLRSESQISWDGLFDTFDAIRTGMEADSSHPSMTKTPQRTMYVCQFHQKDPNFFRSSTVRGSGHTNTPGFRYRTVDDLGDANAALQEHCNPLPYTMRTTLEPQDTNIFVPSRTQPIHMDERENKDRRKETRRKPVAAQRHLGACAKCDRNRRACRTVSRFCPEACQRGPSIVPVGIQFNFESWLKNHSPFEDLSPVLRERYIAYIAKQGVVTALIPAGEIFNHHPDMEFLHQNTVDEECWNELRQPRNRLLV</sequence>
<accession>A0A2J6R096</accession>
<evidence type="ECO:0000313" key="3">
    <source>
        <dbReference type="EMBL" id="PMD31923.1"/>
    </source>
</evidence>